<feature type="region of interest" description="Disordered" evidence="4">
    <location>
        <begin position="403"/>
        <end position="432"/>
    </location>
</feature>
<dbReference type="GO" id="GO:0042274">
    <property type="term" value="P:ribosomal small subunit biogenesis"/>
    <property type="evidence" value="ECO:0007669"/>
    <property type="project" value="TreeGrafter"/>
</dbReference>
<feature type="compositionally biased region" description="Basic and acidic residues" evidence="4">
    <location>
        <begin position="466"/>
        <end position="482"/>
    </location>
</feature>
<feature type="region of interest" description="Disordered" evidence="4">
    <location>
        <begin position="40"/>
        <end position="276"/>
    </location>
</feature>
<evidence type="ECO:0000256" key="2">
    <source>
        <dbReference type="ARBA" id="ARBA00005904"/>
    </source>
</evidence>
<feature type="region of interest" description="Disordered" evidence="4">
    <location>
        <begin position="466"/>
        <end position="539"/>
    </location>
</feature>
<name>A0A6A5X4P1_9PLEO</name>
<evidence type="ECO:0000259" key="5">
    <source>
        <dbReference type="Pfam" id="PF04935"/>
    </source>
</evidence>
<dbReference type="AlphaFoldDB" id="A0A6A5X4P1"/>
<feature type="domain" description="Ribosomal RNA-processing protein 14/surfeit locus protein 6 C-terminal" evidence="5">
    <location>
        <begin position="318"/>
        <end position="514"/>
    </location>
</feature>
<keyword evidence="3" id="KW-0539">Nucleus</keyword>
<feature type="compositionally biased region" description="Basic and acidic residues" evidence="4">
    <location>
        <begin position="212"/>
        <end position="221"/>
    </location>
</feature>
<reference evidence="7" key="1">
    <citation type="journal article" date="2020" name="Stud. Mycol.">
        <title>101 Dothideomycetes genomes: a test case for predicting lifestyles and emergence of pathogens.</title>
        <authorList>
            <person name="Haridas S."/>
            <person name="Albert R."/>
            <person name="Binder M."/>
            <person name="Bloem J."/>
            <person name="Labutti K."/>
            <person name="Salamov A."/>
            <person name="Andreopoulos B."/>
            <person name="Baker S."/>
            <person name="Barry K."/>
            <person name="Bills G."/>
            <person name="Bluhm B."/>
            <person name="Cannon C."/>
            <person name="Castanera R."/>
            <person name="Culley D."/>
            <person name="Daum C."/>
            <person name="Ezra D."/>
            <person name="Gonzalez J."/>
            <person name="Henrissat B."/>
            <person name="Kuo A."/>
            <person name="Liang C."/>
            <person name="Lipzen A."/>
            <person name="Lutzoni F."/>
            <person name="Magnuson J."/>
            <person name="Mondo S."/>
            <person name="Nolan M."/>
            <person name="Ohm R."/>
            <person name="Pangilinan J."/>
            <person name="Park H.-J."/>
            <person name="Ramirez L."/>
            <person name="Alfaro M."/>
            <person name="Sun H."/>
            <person name="Tritt A."/>
            <person name="Yoshinaga Y."/>
            <person name="Zwiers L.-H."/>
            <person name="Turgeon B."/>
            <person name="Goodwin S."/>
            <person name="Spatafora J."/>
            <person name="Crous P."/>
            <person name="Grigoriev I."/>
        </authorList>
    </citation>
    <scope>NUCLEOTIDE SEQUENCE</scope>
    <source>
        <strain evidence="7">CBS 123094</strain>
    </source>
</reference>
<evidence type="ECO:0000313" key="7">
    <source>
        <dbReference type="EMBL" id="KAF2007811.1"/>
    </source>
</evidence>
<feature type="compositionally biased region" description="Acidic residues" evidence="4">
    <location>
        <begin position="84"/>
        <end position="96"/>
    </location>
</feature>
<evidence type="ECO:0008006" key="9">
    <source>
        <dbReference type="Google" id="ProtNLM"/>
    </source>
</evidence>
<comment type="subcellular location">
    <subcellularLocation>
        <location evidence="1">Nucleus</location>
    </subcellularLocation>
</comment>
<feature type="region of interest" description="Disordered" evidence="4">
    <location>
        <begin position="299"/>
        <end position="377"/>
    </location>
</feature>
<dbReference type="GO" id="GO:0003723">
    <property type="term" value="F:RNA binding"/>
    <property type="evidence" value="ECO:0007669"/>
    <property type="project" value="TreeGrafter"/>
</dbReference>
<keyword evidence="8" id="KW-1185">Reference proteome</keyword>
<dbReference type="GO" id="GO:0005730">
    <property type="term" value="C:nucleolus"/>
    <property type="evidence" value="ECO:0007669"/>
    <property type="project" value="TreeGrafter"/>
</dbReference>
<feature type="compositionally biased region" description="Acidic residues" evidence="4">
    <location>
        <begin position="196"/>
        <end position="211"/>
    </location>
</feature>
<dbReference type="OrthoDB" id="444809at2759"/>
<evidence type="ECO:0000256" key="3">
    <source>
        <dbReference type="ARBA" id="ARBA00023242"/>
    </source>
</evidence>
<feature type="compositionally biased region" description="Basic and acidic residues" evidence="4">
    <location>
        <begin position="186"/>
        <end position="195"/>
    </location>
</feature>
<feature type="compositionally biased region" description="Basic and acidic residues" evidence="4">
    <location>
        <begin position="340"/>
        <end position="355"/>
    </location>
</feature>
<feature type="compositionally biased region" description="Basic and acidic residues" evidence="4">
    <location>
        <begin position="489"/>
        <end position="511"/>
    </location>
</feature>
<accession>A0A6A5X4P1</accession>
<feature type="compositionally biased region" description="Basic residues" evidence="4">
    <location>
        <begin position="512"/>
        <end position="529"/>
    </location>
</feature>
<comment type="similarity">
    <text evidence="2">Belongs to the SURF6 family.</text>
</comment>
<dbReference type="EMBL" id="ML977556">
    <property type="protein sequence ID" value="KAF2007811.1"/>
    <property type="molecule type" value="Genomic_DNA"/>
</dbReference>
<dbReference type="InterPro" id="IPR029188">
    <property type="entry name" value="Rrp14_N"/>
</dbReference>
<evidence type="ECO:0000256" key="1">
    <source>
        <dbReference type="ARBA" id="ARBA00004123"/>
    </source>
</evidence>
<evidence type="ECO:0000313" key="8">
    <source>
        <dbReference type="Proteomes" id="UP000799779"/>
    </source>
</evidence>
<dbReference type="Pfam" id="PF04935">
    <property type="entry name" value="SURF6"/>
    <property type="match status" value="1"/>
</dbReference>
<feature type="compositionally biased region" description="Basic and acidic residues" evidence="4">
    <location>
        <begin position="159"/>
        <end position="178"/>
    </location>
</feature>
<protein>
    <recommendedName>
        <fullName evidence="9">SURF6-domain-containing protein</fullName>
    </recommendedName>
</protein>
<gene>
    <name evidence="7" type="ORF">P154DRAFT_479083</name>
</gene>
<sequence length="539" mass="60646">MGDDLEARLRGHARAFEGLMSLIPAKEYYGKDASITSTQWQKTKKQTKAEWQAAKRAKLDPASHKSAQDVLDENARKRKRELEAECDSEASSDLDMDIEKEKPLEGLKAPAKKVKKQKTAVEPEPEAEDEETTEPLNDEEAHEVKAKARADKRRQKTEKKKEKLAKNKEKQELKKAQQKEFTAGLGDKKEAKVEQEAEVQEEEGDEDDGLAEVEHPDERMQALDVSGLVEEPISTATPSSADSNVSAESIVSAASSSSSIVPPPNGDVPEKKKPKNTFKYDAEQQEAFRARLTAKLEAMRAARKADGPDGRPARNRAELIETRRKKEAERKAAKKAGRQLAKEDEARLKAEEQLARLRGGSGSPSLFPMRSSTPESERNFSFGRVAWEDGQQLDSTLSIFLQKGKKKGASDPRTALEAAKKKQNRISGLDEQKRKDIEEKELWLAAKKRAQGEKVHDDVSLIKKTLKRQEKQKAKSKEEWVERLTNVQKGKEMKQKRREDNLKKRRDESKKGKGKGAKKVKKPAKKVRRPGFEGTFKAR</sequence>
<proteinExistence type="inferred from homology"/>
<feature type="compositionally biased region" description="Low complexity" evidence="4">
    <location>
        <begin position="243"/>
        <end position="260"/>
    </location>
</feature>
<dbReference type="GO" id="GO:0003677">
    <property type="term" value="F:DNA binding"/>
    <property type="evidence" value="ECO:0007669"/>
    <property type="project" value="TreeGrafter"/>
</dbReference>
<evidence type="ECO:0000256" key="4">
    <source>
        <dbReference type="SAM" id="MobiDB-lite"/>
    </source>
</evidence>
<dbReference type="InterPro" id="IPR007019">
    <property type="entry name" value="SURF6"/>
</dbReference>
<dbReference type="PANTHER" id="PTHR14369">
    <property type="entry name" value="SURFEIT LOCUS PROTEIN 6"/>
    <property type="match status" value="1"/>
</dbReference>
<dbReference type="Pfam" id="PF15459">
    <property type="entry name" value="RRP14"/>
    <property type="match status" value="1"/>
</dbReference>
<dbReference type="PANTHER" id="PTHR14369:SF0">
    <property type="entry name" value="SURFEIT LOCUS PROTEIN 6"/>
    <property type="match status" value="1"/>
</dbReference>
<evidence type="ECO:0000259" key="6">
    <source>
        <dbReference type="Pfam" id="PF15459"/>
    </source>
</evidence>
<organism evidence="7 8">
    <name type="scientific">Amniculicola lignicola CBS 123094</name>
    <dbReference type="NCBI Taxonomy" id="1392246"/>
    <lineage>
        <taxon>Eukaryota</taxon>
        <taxon>Fungi</taxon>
        <taxon>Dikarya</taxon>
        <taxon>Ascomycota</taxon>
        <taxon>Pezizomycotina</taxon>
        <taxon>Dothideomycetes</taxon>
        <taxon>Pleosporomycetidae</taxon>
        <taxon>Pleosporales</taxon>
        <taxon>Amniculicolaceae</taxon>
        <taxon>Amniculicola</taxon>
    </lineage>
</organism>
<feature type="compositionally biased region" description="Acidic residues" evidence="4">
    <location>
        <begin position="123"/>
        <end position="141"/>
    </location>
</feature>
<feature type="compositionally biased region" description="Basic and acidic residues" evidence="4">
    <location>
        <begin position="57"/>
        <end position="67"/>
    </location>
</feature>
<dbReference type="GO" id="GO:0042273">
    <property type="term" value="P:ribosomal large subunit biogenesis"/>
    <property type="evidence" value="ECO:0007669"/>
    <property type="project" value="TreeGrafter"/>
</dbReference>
<dbReference type="InterPro" id="IPR029190">
    <property type="entry name" value="Rrp14/SURF6_C"/>
</dbReference>
<feature type="compositionally biased region" description="Basic and acidic residues" evidence="4">
    <location>
        <begin position="299"/>
        <end position="331"/>
    </location>
</feature>
<dbReference type="Proteomes" id="UP000799779">
    <property type="component" value="Unassembled WGS sequence"/>
</dbReference>
<feature type="domain" description="Ribosomal RNA-processing protein 14 N-terminal" evidence="6">
    <location>
        <begin position="8"/>
        <end position="62"/>
    </location>
</feature>